<evidence type="ECO:0000259" key="1">
    <source>
        <dbReference type="Pfam" id="PF00501"/>
    </source>
</evidence>
<dbReference type="InterPro" id="IPR045851">
    <property type="entry name" value="AMP-bd_C_sf"/>
</dbReference>
<sequence length="715" mass="74907">MTTISSSTVAGAGRGTGADHAAGADAARVVRVAYADLADALRARTGDAPMPAVLLAAHVKVLSMLAEERIRPVDLLLTADDRVPRRIGLAPTDPTWRGLVDRVWRAAHAATPPVAGVGPAGGAEPVFVAPDAAGAPTDRYDLRVEVRHGHLLLRAASDAVSPARLDRLAALYRAVLTAIADGPDDPGRACLPPEQRRALLHDWAVGSRVDRDGPSVVELIRAQAERTPEATAVRLVDGSLTYRELERRSNRVAHHLIGLGAGPDAPVGVCLRRGVDLLPVLLGVWKSGAGYVPLDPDHPVERLRHMIGTAGCRLVLSRTGHLPALEPVPGCRFLLVDREAAAVDTAPATAPATRIDPTQLAYVIYTSGSTGAPKGVLVQHGGLRNYLLWTVEAYAARGRGGSPFFASLAFDLGIPSLYTPLLTGQPVHLLPDPLAAADLGDALAAGAPYSFVKLTPGQLGLLSSDLDAGQAHGLAGIVIAAGDAFPTALARRWRDLAGPGGTPVATEYGPTEITIGNSGQPVDDAVDTELVPLGRPIPNTTMYVLTDRSEPTPVGVAGEIHIGGPGVARGYLGDPALTADRFRPDPFGASGARLYRSGDLGRWLPDGTLEFLGRVDHQVKIRGYRVELGEVRAILRNDAAVRDAVVLATGTPARPRGLAAFVVAAAGRPVDVDRLRAGLVARLPDYMIPTDFVAVDEIPLTANGKIDTRALLGLL</sequence>
<dbReference type="SUPFAM" id="SSF56801">
    <property type="entry name" value="Acetyl-CoA synthetase-like"/>
    <property type="match status" value="1"/>
</dbReference>
<dbReference type="InterPro" id="IPR010071">
    <property type="entry name" value="AA_adenyl_dom"/>
</dbReference>
<dbReference type="EMBL" id="JBHSBN010000012">
    <property type="protein sequence ID" value="MFC4107930.1"/>
    <property type="molecule type" value="Genomic_DNA"/>
</dbReference>
<dbReference type="CDD" id="cd05930">
    <property type="entry name" value="A_NRPS"/>
    <property type="match status" value="1"/>
</dbReference>
<dbReference type="PANTHER" id="PTHR45527:SF1">
    <property type="entry name" value="FATTY ACID SYNTHASE"/>
    <property type="match status" value="1"/>
</dbReference>
<dbReference type="Gene3D" id="3.30.300.30">
    <property type="match status" value="1"/>
</dbReference>
<accession>A0ABV8KPZ3</accession>
<protein>
    <submittedName>
        <fullName evidence="3">Amino acid adenylation domain-containing protein</fullName>
    </submittedName>
</protein>
<evidence type="ECO:0000313" key="4">
    <source>
        <dbReference type="Proteomes" id="UP001595868"/>
    </source>
</evidence>
<feature type="domain" description="AMP-binding enzyme C-terminal" evidence="2">
    <location>
        <begin position="633"/>
        <end position="705"/>
    </location>
</feature>
<dbReference type="InterPro" id="IPR020845">
    <property type="entry name" value="AMP-binding_CS"/>
</dbReference>
<dbReference type="NCBIfam" id="TIGR01733">
    <property type="entry name" value="AA-adenyl-dom"/>
    <property type="match status" value="1"/>
</dbReference>
<dbReference type="InterPro" id="IPR025110">
    <property type="entry name" value="AMP-bd_C"/>
</dbReference>
<dbReference type="InterPro" id="IPR000873">
    <property type="entry name" value="AMP-dep_synth/lig_dom"/>
</dbReference>
<proteinExistence type="predicted"/>
<dbReference type="RefSeq" id="WP_377547524.1">
    <property type="nucleotide sequence ID" value="NZ_JBHSBN010000012.1"/>
</dbReference>
<dbReference type="Proteomes" id="UP001595868">
    <property type="component" value="Unassembled WGS sequence"/>
</dbReference>
<evidence type="ECO:0000259" key="2">
    <source>
        <dbReference type="Pfam" id="PF13193"/>
    </source>
</evidence>
<dbReference type="Gene3D" id="3.40.50.980">
    <property type="match status" value="2"/>
</dbReference>
<keyword evidence="4" id="KW-1185">Reference proteome</keyword>
<gene>
    <name evidence="3" type="ORF">ACFOX0_18615</name>
</gene>
<feature type="domain" description="AMP-dependent synthetase/ligase" evidence="1">
    <location>
        <begin position="221"/>
        <end position="572"/>
    </location>
</feature>
<organism evidence="3 4">
    <name type="scientific">Micromonospora zhanjiangensis</name>
    <dbReference type="NCBI Taxonomy" id="1522057"/>
    <lineage>
        <taxon>Bacteria</taxon>
        <taxon>Bacillati</taxon>
        <taxon>Actinomycetota</taxon>
        <taxon>Actinomycetes</taxon>
        <taxon>Micromonosporales</taxon>
        <taxon>Micromonosporaceae</taxon>
        <taxon>Micromonospora</taxon>
    </lineage>
</organism>
<dbReference type="PANTHER" id="PTHR45527">
    <property type="entry name" value="NONRIBOSOMAL PEPTIDE SYNTHETASE"/>
    <property type="match status" value="1"/>
</dbReference>
<dbReference type="Pfam" id="PF13193">
    <property type="entry name" value="AMP-binding_C"/>
    <property type="match status" value="1"/>
</dbReference>
<dbReference type="Gene3D" id="2.30.38.10">
    <property type="entry name" value="Luciferase, Domain 3"/>
    <property type="match status" value="1"/>
</dbReference>
<reference evidence="4" key="1">
    <citation type="journal article" date="2019" name="Int. J. Syst. Evol. Microbiol.">
        <title>The Global Catalogue of Microorganisms (GCM) 10K type strain sequencing project: providing services to taxonomists for standard genome sequencing and annotation.</title>
        <authorList>
            <consortium name="The Broad Institute Genomics Platform"/>
            <consortium name="The Broad Institute Genome Sequencing Center for Infectious Disease"/>
            <person name="Wu L."/>
            <person name="Ma J."/>
        </authorList>
    </citation>
    <scope>NUCLEOTIDE SEQUENCE [LARGE SCALE GENOMIC DNA]</scope>
    <source>
        <strain evidence="4">2902at01</strain>
    </source>
</reference>
<dbReference type="Gene3D" id="3.30.559.30">
    <property type="entry name" value="Nonribosomal peptide synthetase, condensation domain"/>
    <property type="match status" value="1"/>
</dbReference>
<dbReference type="Pfam" id="PF00501">
    <property type="entry name" value="AMP-binding"/>
    <property type="match status" value="1"/>
</dbReference>
<comment type="caution">
    <text evidence="3">The sequence shown here is derived from an EMBL/GenBank/DDBJ whole genome shotgun (WGS) entry which is preliminary data.</text>
</comment>
<name>A0ABV8KPZ3_9ACTN</name>
<evidence type="ECO:0000313" key="3">
    <source>
        <dbReference type="EMBL" id="MFC4107930.1"/>
    </source>
</evidence>
<dbReference type="PROSITE" id="PS00455">
    <property type="entry name" value="AMP_BINDING"/>
    <property type="match status" value="1"/>
</dbReference>